<dbReference type="GO" id="GO:0043248">
    <property type="term" value="P:proteasome assembly"/>
    <property type="evidence" value="ECO:0007669"/>
    <property type="project" value="InterPro"/>
</dbReference>
<keyword evidence="1" id="KW-0143">Chaperone</keyword>
<name>A0A9W7B9M9_9STRA</name>
<keyword evidence="4" id="KW-1185">Reference proteome</keyword>
<dbReference type="AlphaFoldDB" id="A0A9W7B9M9"/>
<evidence type="ECO:0000256" key="1">
    <source>
        <dbReference type="ARBA" id="ARBA00023186"/>
    </source>
</evidence>
<reference evidence="4" key="1">
    <citation type="journal article" date="2023" name="Commun. Biol.">
        <title>Genome analysis of Parmales, the sister group of diatoms, reveals the evolutionary specialization of diatoms from phago-mixotrophs to photoautotrophs.</title>
        <authorList>
            <person name="Ban H."/>
            <person name="Sato S."/>
            <person name="Yoshikawa S."/>
            <person name="Yamada K."/>
            <person name="Nakamura Y."/>
            <person name="Ichinomiya M."/>
            <person name="Sato N."/>
            <person name="Blanc-Mathieu R."/>
            <person name="Endo H."/>
            <person name="Kuwata A."/>
            <person name="Ogata H."/>
        </authorList>
    </citation>
    <scope>NUCLEOTIDE SEQUENCE [LARGE SCALE GENOMIC DNA]</scope>
    <source>
        <strain evidence="4">NIES 3699</strain>
    </source>
</reference>
<dbReference type="GO" id="GO:0005634">
    <property type="term" value="C:nucleus"/>
    <property type="evidence" value="ECO:0007669"/>
    <property type="project" value="TreeGrafter"/>
</dbReference>
<sequence>MDSSIPVQRQPINALVHGVNSGVHAVTSQESHPLTRLPSPGQLDLDMVRRQYGLAMSLTLQTERALLSAAPHLPGVQTGNGNPLLETVMGTDESLAFEDFLNKEETRTEAPKIVLHEAMEIKLGL</sequence>
<accession>A0A9W7B9M9</accession>
<dbReference type="Pfam" id="PF05348">
    <property type="entry name" value="UMP1"/>
    <property type="match status" value="1"/>
</dbReference>
<dbReference type="PANTHER" id="PTHR12828:SF3">
    <property type="entry name" value="PROTEASOME MATURATION PROTEIN"/>
    <property type="match status" value="1"/>
</dbReference>
<evidence type="ECO:0000313" key="3">
    <source>
        <dbReference type="EMBL" id="GMH83955.1"/>
    </source>
</evidence>
<evidence type="ECO:0000256" key="2">
    <source>
        <dbReference type="ARBA" id="ARBA00043974"/>
    </source>
</evidence>
<dbReference type="GO" id="GO:0005737">
    <property type="term" value="C:cytoplasm"/>
    <property type="evidence" value="ECO:0007669"/>
    <property type="project" value="TreeGrafter"/>
</dbReference>
<comment type="similarity">
    <text evidence="2">Belongs to the POMP/UMP1 family.</text>
</comment>
<dbReference type="EMBL" id="BRXX01000032">
    <property type="protein sequence ID" value="GMH83955.1"/>
    <property type="molecule type" value="Genomic_DNA"/>
</dbReference>
<organism evidence="3 4">
    <name type="scientific">Triparma verrucosa</name>
    <dbReference type="NCBI Taxonomy" id="1606542"/>
    <lineage>
        <taxon>Eukaryota</taxon>
        <taxon>Sar</taxon>
        <taxon>Stramenopiles</taxon>
        <taxon>Ochrophyta</taxon>
        <taxon>Bolidophyceae</taxon>
        <taxon>Parmales</taxon>
        <taxon>Triparmaceae</taxon>
        <taxon>Triparma</taxon>
    </lineage>
</organism>
<comment type="caution">
    <text evidence="3">The sequence shown here is derived from an EMBL/GenBank/DDBJ whole genome shotgun (WGS) entry which is preliminary data.</text>
</comment>
<dbReference type="Proteomes" id="UP001165160">
    <property type="component" value="Unassembled WGS sequence"/>
</dbReference>
<gene>
    <name evidence="3" type="ORF">TrVE_jg10221</name>
</gene>
<dbReference type="PANTHER" id="PTHR12828">
    <property type="entry name" value="PROTEASOME MATURATION PROTEIN UMP1"/>
    <property type="match status" value="1"/>
</dbReference>
<dbReference type="InterPro" id="IPR008012">
    <property type="entry name" value="Ump1"/>
</dbReference>
<evidence type="ECO:0008006" key="5">
    <source>
        <dbReference type="Google" id="ProtNLM"/>
    </source>
</evidence>
<proteinExistence type="inferred from homology"/>
<evidence type="ECO:0000313" key="4">
    <source>
        <dbReference type="Proteomes" id="UP001165160"/>
    </source>
</evidence>
<protein>
    <recommendedName>
        <fullName evidence="5">Proteasome maturation protein</fullName>
    </recommendedName>
</protein>